<feature type="domain" description="CBS" evidence="2">
    <location>
        <begin position="103"/>
        <end position="158"/>
    </location>
</feature>
<name>A0A1E5QA08_9PROT</name>
<dbReference type="EMBL" id="MCGG01000013">
    <property type="protein sequence ID" value="OEJ68474.1"/>
    <property type="molecule type" value="Genomic_DNA"/>
</dbReference>
<evidence type="ECO:0000256" key="1">
    <source>
        <dbReference type="PROSITE-ProRule" id="PRU00703"/>
    </source>
</evidence>
<dbReference type="InterPro" id="IPR046342">
    <property type="entry name" value="CBS_dom_sf"/>
</dbReference>
<evidence type="ECO:0000313" key="4">
    <source>
        <dbReference type="Proteomes" id="UP000095347"/>
    </source>
</evidence>
<dbReference type="AlphaFoldDB" id="A0A1E5QA08"/>
<comment type="caution">
    <text evidence="3">The sequence shown here is derived from an EMBL/GenBank/DDBJ whole genome shotgun (WGS) entry which is preliminary data.</text>
</comment>
<dbReference type="Proteomes" id="UP000095347">
    <property type="component" value="Unassembled WGS sequence"/>
</dbReference>
<dbReference type="STRING" id="28181.BEN30_05950"/>
<dbReference type="RefSeq" id="WP_069957136.1">
    <property type="nucleotide sequence ID" value="NZ_MCGG01000013.1"/>
</dbReference>
<keyword evidence="1" id="KW-0129">CBS domain</keyword>
<dbReference type="SUPFAM" id="SSF54631">
    <property type="entry name" value="CBS-domain pair"/>
    <property type="match status" value="1"/>
</dbReference>
<keyword evidence="4" id="KW-1185">Reference proteome</keyword>
<feature type="domain" description="CBS" evidence="2">
    <location>
        <begin position="7"/>
        <end position="65"/>
    </location>
</feature>
<dbReference type="Gene3D" id="3.10.580.10">
    <property type="entry name" value="CBS-domain"/>
    <property type="match status" value="1"/>
</dbReference>
<dbReference type="CDD" id="cd02205">
    <property type="entry name" value="CBS_pair_SF"/>
    <property type="match status" value="1"/>
</dbReference>
<dbReference type="InterPro" id="IPR000644">
    <property type="entry name" value="CBS_dom"/>
</dbReference>
<accession>A0A1E5QA08</accession>
<dbReference type="Gene3D" id="3.90.1280.20">
    <property type="match status" value="1"/>
</dbReference>
<organism evidence="3 4">
    <name type="scientific">Magnetovibrio blakemorei</name>
    <dbReference type="NCBI Taxonomy" id="28181"/>
    <lineage>
        <taxon>Bacteria</taxon>
        <taxon>Pseudomonadati</taxon>
        <taxon>Pseudomonadota</taxon>
        <taxon>Alphaproteobacteria</taxon>
        <taxon>Rhodospirillales</taxon>
        <taxon>Magnetovibrionaceae</taxon>
        <taxon>Magnetovibrio</taxon>
    </lineage>
</organism>
<proteinExistence type="predicted"/>
<gene>
    <name evidence="3" type="ORF">BEN30_05950</name>
</gene>
<evidence type="ECO:0000313" key="3">
    <source>
        <dbReference type="EMBL" id="OEJ68474.1"/>
    </source>
</evidence>
<protein>
    <recommendedName>
        <fullName evidence="2">CBS domain-containing protein</fullName>
    </recommendedName>
</protein>
<evidence type="ECO:0000259" key="2">
    <source>
        <dbReference type="PROSITE" id="PS51371"/>
    </source>
</evidence>
<dbReference type="PROSITE" id="PS51371">
    <property type="entry name" value="CBS"/>
    <property type="match status" value="2"/>
</dbReference>
<dbReference type="Pfam" id="PF00571">
    <property type="entry name" value="CBS"/>
    <property type="match status" value="2"/>
</dbReference>
<reference evidence="4" key="1">
    <citation type="submission" date="2016-07" db="EMBL/GenBank/DDBJ databases">
        <authorList>
            <person name="Florea S."/>
            <person name="Webb J.S."/>
            <person name="Jaromczyk J."/>
            <person name="Schardl C.L."/>
        </authorList>
    </citation>
    <scope>NUCLEOTIDE SEQUENCE [LARGE SCALE GENOMIC DNA]</scope>
    <source>
        <strain evidence="4">MV-1</strain>
    </source>
</reference>
<sequence length="182" mass="20572">MDCKTVMAPIKTSLYTDETIGHVIDFMVEKHMGLVPVIERDGTFAGLIGGESLIPYLMPKSLSALGTLFRHGAMKKASFLHETAEDMKERLDALRDRPIGEIIARNVKTATPETPLIDVLMMIREKQYVVPVVDAERKLVGAISFFSVMYGLNKEYDRETVERLKAEERASRQQQDAKRDEL</sequence>
<dbReference type="OrthoDB" id="9783590at2"/>